<dbReference type="PANTHER" id="PTHR12526:SF640">
    <property type="entry name" value="COLANIC ACID BIOSYNTHESIS GLYCOSYLTRANSFERASE WCAL-RELATED"/>
    <property type="match status" value="1"/>
</dbReference>
<dbReference type="Pfam" id="PF00534">
    <property type="entry name" value="Glycos_transf_1"/>
    <property type="match status" value="1"/>
</dbReference>
<comment type="caution">
    <text evidence="6">The sequence shown here is derived from an EMBL/GenBank/DDBJ whole genome shotgun (WGS) entry which is preliminary data.</text>
</comment>
<organism evidence="6 7">
    <name type="scientific">Nocardioides daedukensis</name>
    <dbReference type="NCBI Taxonomy" id="634462"/>
    <lineage>
        <taxon>Bacteria</taxon>
        <taxon>Bacillati</taxon>
        <taxon>Actinomycetota</taxon>
        <taxon>Actinomycetes</taxon>
        <taxon>Propionibacteriales</taxon>
        <taxon>Nocardioidaceae</taxon>
        <taxon>Nocardioides</taxon>
    </lineage>
</organism>
<protein>
    <submittedName>
        <fullName evidence="6">Glycosyltransferase involved in cell wall biosynthesis</fullName>
    </submittedName>
</protein>
<keyword evidence="2" id="KW-0328">Glycosyltransferase</keyword>
<keyword evidence="3 6" id="KW-0808">Transferase</keyword>
<reference evidence="6 7" key="1">
    <citation type="submission" date="2020-07" db="EMBL/GenBank/DDBJ databases">
        <title>Sequencing the genomes of 1000 actinobacteria strains.</title>
        <authorList>
            <person name="Klenk H.-P."/>
        </authorList>
    </citation>
    <scope>NUCLEOTIDE SEQUENCE [LARGE SCALE GENOMIC DNA]</scope>
    <source>
        <strain evidence="6 7">DSM 23819</strain>
    </source>
</reference>
<dbReference type="InterPro" id="IPR028098">
    <property type="entry name" value="Glyco_trans_4-like_N"/>
</dbReference>
<evidence type="ECO:0000256" key="3">
    <source>
        <dbReference type="ARBA" id="ARBA00022679"/>
    </source>
</evidence>
<dbReference type="AlphaFoldDB" id="A0A7Y9RXL6"/>
<feature type="domain" description="Glycosyl transferase family 1" evidence="4">
    <location>
        <begin position="198"/>
        <end position="348"/>
    </location>
</feature>
<name>A0A7Y9RXL6_9ACTN</name>
<dbReference type="Proteomes" id="UP000540656">
    <property type="component" value="Unassembled WGS sequence"/>
</dbReference>
<dbReference type="SUPFAM" id="SSF53756">
    <property type="entry name" value="UDP-Glycosyltransferase/glycogen phosphorylase"/>
    <property type="match status" value="1"/>
</dbReference>
<evidence type="ECO:0000259" key="5">
    <source>
        <dbReference type="Pfam" id="PF13439"/>
    </source>
</evidence>
<evidence type="ECO:0000256" key="1">
    <source>
        <dbReference type="ARBA" id="ARBA00009481"/>
    </source>
</evidence>
<gene>
    <name evidence="6" type="ORF">BJ980_001474</name>
</gene>
<evidence type="ECO:0000313" key="6">
    <source>
        <dbReference type="EMBL" id="NYG58551.1"/>
    </source>
</evidence>
<dbReference type="Pfam" id="PF13439">
    <property type="entry name" value="Glyco_transf_4"/>
    <property type="match status" value="1"/>
</dbReference>
<sequence>MRVVQFVTQERGGPVDHAVDVARELARLGHESHLVTPDPDLESALAGTTVRVHVAAIRDKFDVAGARAVSRTISSIRPDVLHCQDRRAGLVGRLLALRHEIGTVYTLHGVPDPLADLVPGNLRLVAASRTLRSTNFTAERWLSRIPRSRVVTPCEAISRYARDHVGVAPERVVTVHNGIDEAWGAEGTSYPRPPADQRTTTVAWLGVMAPVKRVPALVRAAASVPGVRLLLIGDGPERGRVEETMAAAGSDDRVELVGFDPDPAGRLRGADLLALPSAAEACPMAILQAMSCGLPVVASRAGGIPEVVRDGIDGLLVPTGDDGALAAALRTLHDDPAMRRAMGESARLRAAGQFSLTRCTQNLMSVYEEVAP</sequence>
<evidence type="ECO:0000256" key="2">
    <source>
        <dbReference type="ARBA" id="ARBA00022676"/>
    </source>
</evidence>
<evidence type="ECO:0000259" key="4">
    <source>
        <dbReference type="Pfam" id="PF00534"/>
    </source>
</evidence>
<dbReference type="Gene3D" id="3.40.50.2000">
    <property type="entry name" value="Glycogen Phosphorylase B"/>
    <property type="match status" value="2"/>
</dbReference>
<dbReference type="CDD" id="cd03801">
    <property type="entry name" value="GT4_PimA-like"/>
    <property type="match status" value="1"/>
</dbReference>
<accession>A0A7Y9RXL6</accession>
<evidence type="ECO:0000313" key="7">
    <source>
        <dbReference type="Proteomes" id="UP000540656"/>
    </source>
</evidence>
<comment type="similarity">
    <text evidence="1">Belongs to the glycosyltransferase group 1 family. Glycosyltransferase 4 subfamily.</text>
</comment>
<dbReference type="PANTHER" id="PTHR12526">
    <property type="entry name" value="GLYCOSYLTRANSFERASE"/>
    <property type="match status" value="1"/>
</dbReference>
<proteinExistence type="inferred from homology"/>
<feature type="domain" description="Glycosyltransferase subfamily 4-like N-terminal" evidence="5">
    <location>
        <begin position="12"/>
        <end position="181"/>
    </location>
</feature>
<dbReference type="GO" id="GO:0016757">
    <property type="term" value="F:glycosyltransferase activity"/>
    <property type="evidence" value="ECO:0007669"/>
    <property type="project" value="UniProtKB-KW"/>
</dbReference>
<dbReference type="EMBL" id="JACCAA010000001">
    <property type="protein sequence ID" value="NYG58551.1"/>
    <property type="molecule type" value="Genomic_DNA"/>
</dbReference>
<dbReference type="InterPro" id="IPR001296">
    <property type="entry name" value="Glyco_trans_1"/>
</dbReference>
<dbReference type="RefSeq" id="WP_179501703.1">
    <property type="nucleotide sequence ID" value="NZ_JACCAA010000001.1"/>
</dbReference>
<keyword evidence="7" id="KW-1185">Reference proteome</keyword>